<evidence type="ECO:0000256" key="5">
    <source>
        <dbReference type="ARBA" id="ARBA00022989"/>
    </source>
</evidence>
<keyword evidence="2 7" id="KW-1003">Cell membrane</keyword>
<sequence length="290" mass="32911">MPLMHPQFSPIAFEIFGWPVHWYGLTYLAAFMCFLLLGKYRARKMPLLGFKPLELDDILFYGVLGVVLGGRLGYVLFYKPEYYLAHPQDIIKVWQGGMSFHGGFLGVVAAMWLYARNTRRSFWQVTDFIAPLVPLGLASGRLGNFINGELWGRVSDKAYSWLMLFPQAQGADQDYLARNPQALDSSVLSQVFEQYGLLPRHPSQIYQLIGEGVLLFVMLWLYARKIRPTMAVSAAFLMGYGVFRFLAEFAREPDDYLGLLTFNLSMGQLLSLPMIIVGALLMGMAYKRAK</sequence>
<feature type="transmembrane region" description="Helical" evidence="7">
    <location>
        <begin position="122"/>
        <end position="142"/>
    </location>
</feature>
<evidence type="ECO:0000256" key="4">
    <source>
        <dbReference type="ARBA" id="ARBA00022692"/>
    </source>
</evidence>
<feature type="transmembrane region" description="Helical" evidence="7">
    <location>
        <begin position="267"/>
        <end position="286"/>
    </location>
</feature>
<keyword evidence="6 7" id="KW-0472">Membrane</keyword>
<comment type="subcellular location">
    <subcellularLocation>
        <location evidence="7">Cell membrane</location>
        <topology evidence="7">Multi-pass membrane protein</topology>
    </subcellularLocation>
</comment>
<dbReference type="GO" id="GO:0042158">
    <property type="term" value="P:lipoprotein biosynthetic process"/>
    <property type="evidence" value="ECO:0007669"/>
    <property type="project" value="UniProtKB-UniRule"/>
</dbReference>
<proteinExistence type="inferred from homology"/>
<feature type="transmembrane region" description="Helical" evidence="7">
    <location>
        <begin position="98"/>
        <end position="115"/>
    </location>
</feature>
<name>A0A4R6YBQ1_9BURK</name>
<dbReference type="GO" id="GO:0008961">
    <property type="term" value="F:phosphatidylglycerol-prolipoprotein diacylglyceryl transferase activity"/>
    <property type="evidence" value="ECO:0007669"/>
    <property type="project" value="UniProtKB-UniRule"/>
</dbReference>
<evidence type="ECO:0000256" key="7">
    <source>
        <dbReference type="HAMAP-Rule" id="MF_01147"/>
    </source>
</evidence>
<gene>
    <name evidence="7" type="primary">lgt</name>
    <name evidence="8" type="ORF">DFR44_10181</name>
</gene>
<reference evidence="8 9" key="1">
    <citation type="submission" date="2019-03" db="EMBL/GenBank/DDBJ databases">
        <title>Genomic Encyclopedia of Type Strains, Phase IV (KMG-IV): sequencing the most valuable type-strain genomes for metagenomic binning, comparative biology and taxonomic classification.</title>
        <authorList>
            <person name="Goeker M."/>
        </authorList>
    </citation>
    <scope>NUCLEOTIDE SEQUENCE [LARGE SCALE GENOMIC DNA]</scope>
    <source>
        <strain evidence="8 9">DSM 102852</strain>
    </source>
</reference>
<comment type="pathway">
    <text evidence="7">Protein modification; lipoprotein biosynthesis (diacylglyceryl transfer).</text>
</comment>
<feature type="binding site" evidence="7">
    <location>
        <position position="141"/>
    </location>
    <ligand>
        <name>a 1,2-diacyl-sn-glycero-3-phospho-(1'-sn-glycerol)</name>
        <dbReference type="ChEBI" id="CHEBI:64716"/>
    </ligand>
</feature>
<keyword evidence="4 7" id="KW-0812">Transmembrane</keyword>
<keyword evidence="9" id="KW-1185">Reference proteome</keyword>
<comment type="catalytic activity">
    <reaction evidence="7">
        <text>L-cysteinyl-[prolipoprotein] + a 1,2-diacyl-sn-glycero-3-phospho-(1'-sn-glycerol) = an S-1,2-diacyl-sn-glyceryl-L-cysteinyl-[prolipoprotein] + sn-glycerol 1-phosphate + H(+)</text>
        <dbReference type="Rhea" id="RHEA:56712"/>
        <dbReference type="Rhea" id="RHEA-COMP:14679"/>
        <dbReference type="Rhea" id="RHEA-COMP:14680"/>
        <dbReference type="ChEBI" id="CHEBI:15378"/>
        <dbReference type="ChEBI" id="CHEBI:29950"/>
        <dbReference type="ChEBI" id="CHEBI:57685"/>
        <dbReference type="ChEBI" id="CHEBI:64716"/>
        <dbReference type="ChEBI" id="CHEBI:140658"/>
        <dbReference type="EC" id="2.5.1.145"/>
    </reaction>
</comment>
<dbReference type="Pfam" id="PF01790">
    <property type="entry name" value="LGT"/>
    <property type="match status" value="1"/>
</dbReference>
<dbReference type="PROSITE" id="PS01311">
    <property type="entry name" value="LGT"/>
    <property type="match status" value="1"/>
</dbReference>
<evidence type="ECO:0000256" key="1">
    <source>
        <dbReference type="ARBA" id="ARBA00007150"/>
    </source>
</evidence>
<evidence type="ECO:0000256" key="3">
    <source>
        <dbReference type="ARBA" id="ARBA00022679"/>
    </source>
</evidence>
<dbReference type="UniPathway" id="UPA00664"/>
<accession>A0A4R6YBQ1</accession>
<evidence type="ECO:0000256" key="6">
    <source>
        <dbReference type="ARBA" id="ARBA00023136"/>
    </source>
</evidence>
<dbReference type="GO" id="GO:0005886">
    <property type="term" value="C:plasma membrane"/>
    <property type="evidence" value="ECO:0007669"/>
    <property type="project" value="UniProtKB-SubCell"/>
</dbReference>
<keyword evidence="5 7" id="KW-1133">Transmembrane helix</keyword>
<feature type="transmembrane region" description="Helical" evidence="7">
    <location>
        <begin position="20"/>
        <end position="37"/>
    </location>
</feature>
<feature type="transmembrane region" description="Helical" evidence="7">
    <location>
        <begin position="58"/>
        <end position="78"/>
    </location>
</feature>
<dbReference type="OrthoDB" id="871140at2"/>
<evidence type="ECO:0000313" key="8">
    <source>
        <dbReference type="EMBL" id="TDR33031.1"/>
    </source>
</evidence>
<protein>
    <recommendedName>
        <fullName evidence="7">Phosphatidylglycerol--prolipoprotein diacylglyceryl transferase</fullName>
        <ecNumber evidence="7">2.5.1.145</ecNumber>
    </recommendedName>
</protein>
<dbReference type="Proteomes" id="UP000294480">
    <property type="component" value="Unassembled WGS sequence"/>
</dbReference>
<evidence type="ECO:0000313" key="9">
    <source>
        <dbReference type="Proteomes" id="UP000294480"/>
    </source>
</evidence>
<dbReference type="HAMAP" id="MF_01147">
    <property type="entry name" value="Lgt"/>
    <property type="match status" value="1"/>
</dbReference>
<dbReference type="EMBL" id="SNZE01000001">
    <property type="protein sequence ID" value="TDR33031.1"/>
    <property type="molecule type" value="Genomic_DNA"/>
</dbReference>
<dbReference type="EC" id="2.5.1.145" evidence="7"/>
<comment type="similarity">
    <text evidence="1 7">Belongs to the Lgt family.</text>
</comment>
<organism evidence="8 9">
    <name type="scientific">Hydromonas duriensis</name>
    <dbReference type="NCBI Taxonomy" id="1527608"/>
    <lineage>
        <taxon>Bacteria</taxon>
        <taxon>Pseudomonadati</taxon>
        <taxon>Pseudomonadota</taxon>
        <taxon>Betaproteobacteria</taxon>
        <taxon>Burkholderiales</taxon>
        <taxon>Burkholderiaceae</taxon>
        <taxon>Hydromonas</taxon>
    </lineage>
</organism>
<dbReference type="AlphaFoldDB" id="A0A4R6YBQ1"/>
<comment type="function">
    <text evidence="7">Catalyzes the transfer of the diacylglyceryl group from phosphatidylglycerol to the sulfhydryl group of the N-terminal cysteine of a prolipoprotein, the first step in the formation of mature lipoproteins.</text>
</comment>
<evidence type="ECO:0000256" key="2">
    <source>
        <dbReference type="ARBA" id="ARBA00022475"/>
    </source>
</evidence>
<dbReference type="RefSeq" id="WP_133618726.1">
    <property type="nucleotide sequence ID" value="NZ_SNZE01000001.1"/>
</dbReference>
<dbReference type="PANTHER" id="PTHR30589">
    <property type="entry name" value="PROLIPOPROTEIN DIACYLGLYCERYL TRANSFERASE"/>
    <property type="match status" value="1"/>
</dbReference>
<keyword evidence="3 7" id="KW-0808">Transferase</keyword>
<feature type="transmembrane region" description="Helical" evidence="7">
    <location>
        <begin position="230"/>
        <end position="247"/>
    </location>
</feature>
<dbReference type="InterPro" id="IPR001640">
    <property type="entry name" value="Lgt"/>
</dbReference>
<comment type="caution">
    <text evidence="8">The sequence shown here is derived from an EMBL/GenBank/DDBJ whole genome shotgun (WGS) entry which is preliminary data.</text>
</comment>
<keyword evidence="8" id="KW-0449">Lipoprotein</keyword>
<dbReference type="PANTHER" id="PTHR30589:SF0">
    <property type="entry name" value="PHOSPHATIDYLGLYCEROL--PROLIPOPROTEIN DIACYLGLYCERYL TRANSFERASE"/>
    <property type="match status" value="1"/>
</dbReference>
<feature type="transmembrane region" description="Helical" evidence="7">
    <location>
        <begin position="205"/>
        <end position="223"/>
    </location>
</feature>
<dbReference type="NCBIfam" id="TIGR00544">
    <property type="entry name" value="lgt"/>
    <property type="match status" value="1"/>
</dbReference>